<feature type="domain" description="RRM" evidence="4">
    <location>
        <begin position="51"/>
        <end position="93"/>
    </location>
</feature>
<evidence type="ECO:0000256" key="2">
    <source>
        <dbReference type="PROSITE-ProRule" id="PRU00176"/>
    </source>
</evidence>
<dbReference type="InterPro" id="IPR000504">
    <property type="entry name" value="RRM_dom"/>
</dbReference>
<evidence type="ECO:0000256" key="3">
    <source>
        <dbReference type="SAM" id="MobiDB-lite"/>
    </source>
</evidence>
<keyword evidence="1 2" id="KW-0694">RNA-binding</keyword>
<organism evidence="5 6">
    <name type="scientific">Trichonephila inaurata madagascariensis</name>
    <dbReference type="NCBI Taxonomy" id="2747483"/>
    <lineage>
        <taxon>Eukaryota</taxon>
        <taxon>Metazoa</taxon>
        <taxon>Ecdysozoa</taxon>
        <taxon>Arthropoda</taxon>
        <taxon>Chelicerata</taxon>
        <taxon>Arachnida</taxon>
        <taxon>Araneae</taxon>
        <taxon>Araneomorphae</taxon>
        <taxon>Entelegynae</taxon>
        <taxon>Araneoidea</taxon>
        <taxon>Nephilidae</taxon>
        <taxon>Trichonephila</taxon>
        <taxon>Trichonephila inaurata</taxon>
    </lineage>
</organism>
<name>A0A8X7BQN5_9ARAC</name>
<accession>A0A8X7BQN5</accession>
<dbReference type="OrthoDB" id="266020at2759"/>
<dbReference type="InterPro" id="IPR012677">
    <property type="entry name" value="Nucleotide-bd_a/b_plait_sf"/>
</dbReference>
<dbReference type="Proteomes" id="UP000886998">
    <property type="component" value="Unassembled WGS sequence"/>
</dbReference>
<dbReference type="GO" id="GO:0003723">
    <property type="term" value="F:RNA binding"/>
    <property type="evidence" value="ECO:0007669"/>
    <property type="project" value="UniProtKB-UniRule"/>
</dbReference>
<proteinExistence type="predicted"/>
<dbReference type="EMBL" id="BMAV01001168">
    <property type="protein sequence ID" value="GFY39047.1"/>
    <property type="molecule type" value="Genomic_DNA"/>
</dbReference>
<evidence type="ECO:0000256" key="1">
    <source>
        <dbReference type="ARBA" id="ARBA00022884"/>
    </source>
</evidence>
<dbReference type="InterPro" id="IPR035979">
    <property type="entry name" value="RBD_domain_sf"/>
</dbReference>
<evidence type="ECO:0000313" key="6">
    <source>
        <dbReference type="Proteomes" id="UP000886998"/>
    </source>
</evidence>
<feature type="region of interest" description="Disordered" evidence="3">
    <location>
        <begin position="24"/>
        <end position="46"/>
    </location>
</feature>
<dbReference type="PROSITE" id="PS50102">
    <property type="entry name" value="RRM"/>
    <property type="match status" value="1"/>
</dbReference>
<sequence>MSAQTNAKQRIGKTTIVVQMNGMDTSPVSSQQNGSLHNSVQTGTSTEDSKTNLIVNYLPQTMTQEEIRSLFSSIGEVESCKLIRDKVTGHLAFLHRLLIDIFKSKLGHLPILNLLKLLEMTPDHQSSKFVLLDLIGITGYQ</sequence>
<dbReference type="SUPFAM" id="SSF54928">
    <property type="entry name" value="RNA-binding domain, RBD"/>
    <property type="match status" value="1"/>
</dbReference>
<gene>
    <name evidence="5" type="primary">ELAVL4</name>
    <name evidence="5" type="ORF">TNIN_412951</name>
</gene>
<keyword evidence="6" id="KW-1185">Reference proteome</keyword>
<dbReference type="AlphaFoldDB" id="A0A8X7BQN5"/>
<dbReference type="Pfam" id="PF00076">
    <property type="entry name" value="RRM_1"/>
    <property type="match status" value="1"/>
</dbReference>
<reference evidence="5" key="1">
    <citation type="submission" date="2020-08" db="EMBL/GenBank/DDBJ databases">
        <title>Multicomponent nature underlies the extraordinary mechanical properties of spider dragline silk.</title>
        <authorList>
            <person name="Kono N."/>
            <person name="Nakamura H."/>
            <person name="Mori M."/>
            <person name="Yoshida Y."/>
            <person name="Ohtoshi R."/>
            <person name="Malay A.D."/>
            <person name="Moran D.A.P."/>
            <person name="Tomita M."/>
            <person name="Numata K."/>
            <person name="Arakawa K."/>
        </authorList>
    </citation>
    <scope>NUCLEOTIDE SEQUENCE</scope>
</reference>
<evidence type="ECO:0000313" key="5">
    <source>
        <dbReference type="EMBL" id="GFY39047.1"/>
    </source>
</evidence>
<evidence type="ECO:0000259" key="4">
    <source>
        <dbReference type="PROSITE" id="PS50102"/>
    </source>
</evidence>
<dbReference type="Gene3D" id="3.30.70.330">
    <property type="match status" value="1"/>
</dbReference>
<protein>
    <submittedName>
        <fullName evidence="5">ELAV-like protein 4</fullName>
    </submittedName>
</protein>
<comment type="caution">
    <text evidence="5">The sequence shown here is derived from an EMBL/GenBank/DDBJ whole genome shotgun (WGS) entry which is preliminary data.</text>
</comment>